<protein>
    <submittedName>
        <fullName evidence="1">Uncharacterized protein</fullName>
    </submittedName>
</protein>
<name>A0A2P6M609_9GAMM</name>
<dbReference type="AlphaFoldDB" id="A0A2P6M609"/>
<evidence type="ECO:0000313" key="2">
    <source>
        <dbReference type="Proteomes" id="UP000241736"/>
    </source>
</evidence>
<evidence type="ECO:0000313" key="1">
    <source>
        <dbReference type="EMBL" id="PRH81436.1"/>
    </source>
</evidence>
<sequence length="158" mass="17993">MKIACAVGAIVLTSQEIERLFKFLVPFQERGDSSVGSQLWSHARLHKKYLGEVAGRFLEATEDDSNRLADFLGRVVKDRNEVVHHFQEHFGAMLGASRHEDVLSELHARHERMADLHRLLRELAVSLAEIMRDTTFAGTPEQEEMTRLCEQARVSLPD</sequence>
<organism evidence="1 2">
    <name type="scientific">Arenimonas caeni</name>
    <dbReference type="NCBI Taxonomy" id="2058085"/>
    <lineage>
        <taxon>Bacteria</taxon>
        <taxon>Pseudomonadati</taxon>
        <taxon>Pseudomonadota</taxon>
        <taxon>Gammaproteobacteria</taxon>
        <taxon>Lysobacterales</taxon>
        <taxon>Lysobacteraceae</taxon>
        <taxon>Arenimonas</taxon>
    </lineage>
</organism>
<accession>A0A2P6M609</accession>
<dbReference type="EMBL" id="PVLF01000024">
    <property type="protein sequence ID" value="PRH81436.1"/>
    <property type="molecule type" value="Genomic_DNA"/>
</dbReference>
<dbReference type="Proteomes" id="UP000241736">
    <property type="component" value="Unassembled WGS sequence"/>
</dbReference>
<proteinExistence type="predicted"/>
<keyword evidence="2" id="KW-1185">Reference proteome</keyword>
<comment type="caution">
    <text evidence="1">The sequence shown here is derived from an EMBL/GenBank/DDBJ whole genome shotgun (WGS) entry which is preliminary data.</text>
</comment>
<dbReference type="OrthoDB" id="6064815at2"/>
<gene>
    <name evidence="1" type="ORF">C6N40_12630</name>
</gene>
<reference evidence="1 2" key="1">
    <citation type="submission" date="2018-03" db="EMBL/GenBank/DDBJ databases">
        <title>Arenimonas caeni sp. nov., isolated from activated sludge.</title>
        <authorList>
            <person name="Liu H."/>
        </authorList>
    </citation>
    <scope>NUCLEOTIDE SEQUENCE [LARGE SCALE GENOMIC DNA]</scope>
    <source>
        <strain evidence="2">z29</strain>
    </source>
</reference>